<dbReference type="InterPro" id="IPR012493">
    <property type="entry name" value="Renin_rcpt"/>
</dbReference>
<dbReference type="RefSeq" id="XP_004349754.1">
    <property type="nucleotide sequence ID" value="XM_004349704.2"/>
</dbReference>
<dbReference type="eggNOG" id="KOG4737">
    <property type="taxonomic scope" value="Eukaryota"/>
</dbReference>
<keyword evidence="1" id="KW-0472">Membrane</keyword>
<dbReference type="InterPro" id="IPR056780">
    <property type="entry name" value="Renin_r_C"/>
</dbReference>
<evidence type="ECO:0000256" key="2">
    <source>
        <dbReference type="SAM" id="SignalP"/>
    </source>
</evidence>
<dbReference type="EMBL" id="KE346361">
    <property type="protein sequence ID" value="KJE89814.1"/>
    <property type="molecule type" value="Genomic_DNA"/>
</dbReference>
<dbReference type="OrthoDB" id="7866065at2759"/>
<feature type="chain" id="PRO_5002254942" description="Renin receptor-like C-terminal transmembrane spanning segment domain-containing protein" evidence="2">
    <location>
        <begin position="20"/>
        <end position="497"/>
    </location>
</feature>
<dbReference type="PANTHER" id="PTHR13351">
    <property type="entry name" value="RENIN RECEPTOR"/>
    <property type="match status" value="1"/>
</dbReference>
<evidence type="ECO:0000313" key="4">
    <source>
        <dbReference type="EMBL" id="KJE89814.1"/>
    </source>
</evidence>
<feature type="signal peptide" evidence="2">
    <location>
        <begin position="1"/>
        <end position="19"/>
    </location>
</feature>
<keyword evidence="2" id="KW-0732">Signal</keyword>
<organism evidence="4 5">
    <name type="scientific">Capsaspora owczarzaki (strain ATCC 30864)</name>
    <dbReference type="NCBI Taxonomy" id="595528"/>
    <lineage>
        <taxon>Eukaryota</taxon>
        <taxon>Filasterea</taxon>
        <taxon>Capsaspora</taxon>
    </lineage>
</organism>
<dbReference type="STRING" id="595528.A0A0D2X0X4"/>
<dbReference type="GO" id="GO:0009897">
    <property type="term" value="C:external side of plasma membrane"/>
    <property type="evidence" value="ECO:0007669"/>
    <property type="project" value="TreeGrafter"/>
</dbReference>
<evidence type="ECO:0000313" key="5">
    <source>
        <dbReference type="Proteomes" id="UP000008743"/>
    </source>
</evidence>
<reference evidence="5" key="1">
    <citation type="submission" date="2011-02" db="EMBL/GenBank/DDBJ databases">
        <title>The Genome Sequence of Capsaspora owczarzaki ATCC 30864.</title>
        <authorList>
            <person name="Russ C."/>
            <person name="Cuomo C."/>
            <person name="Burger G."/>
            <person name="Gray M.W."/>
            <person name="Holland P.W.H."/>
            <person name="King N."/>
            <person name="Lang F.B.F."/>
            <person name="Roger A.J."/>
            <person name="Ruiz-Trillo I."/>
            <person name="Young S.K."/>
            <person name="Zeng Q."/>
            <person name="Gargeya S."/>
            <person name="Alvarado L."/>
            <person name="Berlin A."/>
            <person name="Chapman S.B."/>
            <person name="Chen Z."/>
            <person name="Freedman E."/>
            <person name="Gellesch M."/>
            <person name="Goldberg J."/>
            <person name="Griggs A."/>
            <person name="Gujja S."/>
            <person name="Heilman E."/>
            <person name="Heiman D."/>
            <person name="Howarth C."/>
            <person name="Mehta T."/>
            <person name="Neiman D."/>
            <person name="Pearson M."/>
            <person name="Roberts A."/>
            <person name="Saif S."/>
            <person name="Shea T."/>
            <person name="Shenoy N."/>
            <person name="Sisk P."/>
            <person name="Stolte C."/>
            <person name="Sykes S."/>
            <person name="White J."/>
            <person name="Yandava C."/>
            <person name="Haas B."/>
            <person name="Nusbaum C."/>
            <person name="Birren B."/>
        </authorList>
    </citation>
    <scope>NUCLEOTIDE SEQUENCE</scope>
    <source>
        <strain evidence="5">ATCC 30864</strain>
    </source>
</reference>
<dbReference type="Proteomes" id="UP000008743">
    <property type="component" value="Unassembled WGS sequence"/>
</dbReference>
<accession>A0A0D2X0X4</accession>
<evidence type="ECO:0000256" key="1">
    <source>
        <dbReference type="SAM" id="Phobius"/>
    </source>
</evidence>
<gene>
    <name evidence="4" type="ORF">CAOG_001234</name>
</gene>
<dbReference type="InParanoid" id="A0A0D2X0X4"/>
<dbReference type="Pfam" id="PF07850">
    <property type="entry name" value="Renin_r"/>
    <property type="match status" value="1"/>
</dbReference>
<keyword evidence="1" id="KW-0812">Transmembrane</keyword>
<dbReference type="PANTHER" id="PTHR13351:SF1">
    <property type="entry name" value="RENIN RECEPTOR"/>
    <property type="match status" value="1"/>
</dbReference>
<sequence>MRAALSLVLVALVATLAASAKPQLFHDRSGDVVVFPVNHDSARHSKLVIANSPAGVKFSAFTGDETLRLRQVAPLLSAAMQIPMPVIADDVFPVRPNAAKALEAALPETDFLHRPSANVLIVVQNAASDISLEAETVFPVQHRVGNPLVSLMTALTGARPGQHGIIGSAWMNKNREVSAFSSAYSGSTHSSILDTFTQVFNESLTLSVSADAQMAAAANVHAALAKTDAQKSNRVVLSNVTPSLRLAAALAGVESTPETLTVTLANGQTVKFTAADSEMVALVAELNLFYSALAYLNARNSFEPEMATFVLSSMSGVRAAYSEERLAAAVALVNQFIASFSASASARYGGNALVEVLLLDTAPLAISTENLDALLDAVKPHLPKAVADTFASLFPNVYTKESAQEAACAALKSTVANRELPFAVRCRSDVVASATASRRDVAAATTTDIWPEMFNIILWLFLLLAIALVLVVYSLMYLDPGYDSVIYRMTNTRPKSD</sequence>
<proteinExistence type="predicted"/>
<evidence type="ECO:0000259" key="3">
    <source>
        <dbReference type="Pfam" id="PF07850"/>
    </source>
</evidence>
<dbReference type="AlphaFoldDB" id="A0A0D2X0X4"/>
<dbReference type="GO" id="GO:0038023">
    <property type="term" value="F:signaling receptor activity"/>
    <property type="evidence" value="ECO:0007669"/>
    <property type="project" value="InterPro"/>
</dbReference>
<keyword evidence="5" id="KW-1185">Reference proteome</keyword>
<keyword evidence="1" id="KW-1133">Transmembrane helix</keyword>
<protein>
    <recommendedName>
        <fullName evidence="3">Renin receptor-like C-terminal transmembrane spanning segment domain-containing protein</fullName>
    </recommendedName>
</protein>
<feature type="transmembrane region" description="Helical" evidence="1">
    <location>
        <begin position="456"/>
        <end position="478"/>
    </location>
</feature>
<name>A0A0D2X0X4_CAPO3</name>
<dbReference type="PhylomeDB" id="A0A0D2X0X4"/>
<feature type="domain" description="Renin receptor-like C-terminal transmembrane spanning segment" evidence="3">
    <location>
        <begin position="443"/>
        <end position="497"/>
    </location>
</feature>